<sequence>MPKPPASNIEQRFSRLTALLAEWQPFWRPPPFMFRRAPWQGNCPELSAVLLGLSDAEVQRLQAKPWENSPLAPWLPVAELAELVRLAPLSATREPLPEAWGQHVGGRKWQQIAAFVGCLQLKPQERLLDWCAGKGHLARALARSRQRPVTALEWQAALCEEGRRLAAGQQLQVELCQQDVMADDAGRYLTADTHAVALHACGDLHLRLVEAALAVGSAVTLAPCCYHRTRQDVYRPVSRRGSELCRRHSLSLERSDLALAVQESVTAPRGVRRQRERANAWRLGFDALQRELRCDDRYLPVPSLAYGKMPDSFEGFCRWAARRKGMILPDSLDYPSYEQASWRRQAEVSRLELVRHLFRRPLEVWLVLDRAVRLEEAGYRVDLGTFCTHELTPRDLIIRARKA</sequence>
<evidence type="ECO:0000259" key="1">
    <source>
        <dbReference type="Pfam" id="PF13679"/>
    </source>
</evidence>
<dbReference type="GO" id="GO:0008168">
    <property type="term" value="F:methyltransferase activity"/>
    <property type="evidence" value="ECO:0007669"/>
    <property type="project" value="UniProtKB-KW"/>
</dbReference>
<dbReference type="PANTHER" id="PTHR13369">
    <property type="match status" value="1"/>
</dbReference>
<evidence type="ECO:0000313" key="5">
    <source>
        <dbReference type="Proteomes" id="UP000814353"/>
    </source>
</evidence>
<dbReference type="CDD" id="cd02440">
    <property type="entry name" value="AdoMet_MTases"/>
    <property type="match status" value="1"/>
</dbReference>
<dbReference type="Gene3D" id="3.40.50.150">
    <property type="entry name" value="Vaccinia Virus protein VP39"/>
    <property type="match status" value="1"/>
</dbReference>
<reference evidence="3 5" key="1">
    <citation type="submission" date="2020-05" db="EMBL/GenBank/DDBJ databases">
        <title>Comparative genomic analysis of denitrifying bacteria from Halomonas genus.</title>
        <authorList>
            <person name="Wang L."/>
            <person name="Shao Z."/>
        </authorList>
    </citation>
    <scope>NUCLEOTIDE SEQUENCE [LARGE SCALE GENOMIC DNA]</scope>
    <source>
        <strain evidence="3 5">DSM 17331</strain>
    </source>
</reference>
<dbReference type="EMBL" id="JABFUB010000005">
    <property type="protein sequence ID" value="MCG6661685.1"/>
    <property type="molecule type" value="Genomic_DNA"/>
</dbReference>
<feature type="domain" description="Methyltransferase" evidence="1">
    <location>
        <begin position="107"/>
        <end position="230"/>
    </location>
</feature>
<dbReference type="Pfam" id="PF13679">
    <property type="entry name" value="Methyltransf_32"/>
    <property type="match status" value="1"/>
</dbReference>
<reference evidence="2 4" key="2">
    <citation type="submission" date="2020-07" db="EMBL/GenBank/DDBJ databases">
        <title>Identification of Halomonas strains.</title>
        <authorList>
            <person name="Xiao Z."/>
            <person name="Shen J."/>
        </authorList>
    </citation>
    <scope>NUCLEOTIDE SEQUENCE [LARGE SCALE GENOMIC DNA]</scope>
    <source>
        <strain evidence="2 4">DSM 17331</strain>
    </source>
</reference>
<keyword evidence="2" id="KW-0489">Methyltransferase</keyword>
<keyword evidence="2" id="KW-0808">Transferase</keyword>
<dbReference type="EMBL" id="JACEFT010000005">
    <property type="protein sequence ID" value="MBA2778510.1"/>
    <property type="molecule type" value="Genomic_DNA"/>
</dbReference>
<dbReference type="InterPro" id="IPR029063">
    <property type="entry name" value="SAM-dependent_MTases_sf"/>
</dbReference>
<comment type="caution">
    <text evidence="2">The sequence shown here is derived from an EMBL/GenBank/DDBJ whole genome shotgun (WGS) entry which is preliminary data.</text>
</comment>
<dbReference type="PANTHER" id="PTHR13369:SF0">
    <property type="entry name" value="GLUTATHIONE S-TRANSFERASE C-TERMINAL DOMAIN-CONTAINING PROTEIN"/>
    <property type="match status" value="1"/>
</dbReference>
<dbReference type="RefSeq" id="WP_181513997.1">
    <property type="nucleotide sequence ID" value="NZ_JABFUB010000005.1"/>
</dbReference>
<dbReference type="InterPro" id="IPR025714">
    <property type="entry name" value="Methyltranfer_dom"/>
</dbReference>
<dbReference type="AlphaFoldDB" id="A0A7W0ADH4"/>
<name>A0A7W0ADH4_9GAMM</name>
<proteinExistence type="predicted"/>
<dbReference type="SUPFAM" id="SSF53335">
    <property type="entry name" value="S-adenosyl-L-methionine-dependent methyltransferases"/>
    <property type="match status" value="1"/>
</dbReference>
<dbReference type="Proteomes" id="UP000814353">
    <property type="component" value="Unassembled WGS sequence"/>
</dbReference>
<gene>
    <name evidence="2" type="ORF">H1D44_06305</name>
    <name evidence="3" type="ORF">HOP48_08975</name>
</gene>
<keyword evidence="5" id="KW-1185">Reference proteome</keyword>
<dbReference type="GO" id="GO:0032259">
    <property type="term" value="P:methylation"/>
    <property type="evidence" value="ECO:0007669"/>
    <property type="project" value="UniProtKB-KW"/>
</dbReference>
<evidence type="ECO:0000313" key="3">
    <source>
        <dbReference type="EMBL" id="MCG6661685.1"/>
    </source>
</evidence>
<evidence type="ECO:0000313" key="4">
    <source>
        <dbReference type="Proteomes" id="UP000518091"/>
    </source>
</evidence>
<evidence type="ECO:0000313" key="2">
    <source>
        <dbReference type="EMBL" id="MBA2778510.1"/>
    </source>
</evidence>
<protein>
    <submittedName>
        <fullName evidence="2">Methyltransferase</fullName>
    </submittedName>
</protein>
<dbReference type="Proteomes" id="UP000518091">
    <property type="component" value="Unassembled WGS sequence"/>
</dbReference>
<organism evidence="2 4">
    <name type="scientific">Billgrantia kenyensis</name>
    <dbReference type="NCBI Taxonomy" id="321266"/>
    <lineage>
        <taxon>Bacteria</taxon>
        <taxon>Pseudomonadati</taxon>
        <taxon>Pseudomonadota</taxon>
        <taxon>Gammaproteobacteria</taxon>
        <taxon>Oceanospirillales</taxon>
        <taxon>Halomonadaceae</taxon>
        <taxon>Billgrantia</taxon>
    </lineage>
</organism>
<accession>A0A7W0ADH4</accession>